<keyword evidence="5" id="KW-0597">Phosphoprotein</keyword>
<dbReference type="InterPro" id="IPR000719">
    <property type="entry name" value="Prot_kinase_dom"/>
</dbReference>
<feature type="binding site" evidence="18">
    <location>
        <position position="357"/>
    </location>
    <ligand>
        <name>ATP</name>
        <dbReference type="ChEBI" id="CHEBI:30616"/>
    </ligand>
</feature>
<dbReference type="AlphaFoldDB" id="A0A9R0R9P2"/>
<keyword evidence="10" id="KW-0418">Kinase</keyword>
<dbReference type="GO" id="GO:0004674">
    <property type="term" value="F:protein serine/threonine kinase activity"/>
    <property type="evidence" value="ECO:0007669"/>
    <property type="project" value="UniProtKB-KW"/>
</dbReference>
<keyword evidence="4" id="KW-0723">Serine/threonine-protein kinase</keyword>
<dbReference type="InterPro" id="IPR001245">
    <property type="entry name" value="Ser-Thr/Tyr_kinase_cat_dom"/>
</dbReference>
<keyword evidence="3" id="KW-1003">Cell membrane</keyword>
<evidence type="ECO:0000256" key="4">
    <source>
        <dbReference type="ARBA" id="ARBA00022527"/>
    </source>
</evidence>
<evidence type="ECO:0000256" key="2">
    <source>
        <dbReference type="ARBA" id="ARBA00012513"/>
    </source>
</evidence>
<evidence type="ECO:0000256" key="12">
    <source>
        <dbReference type="ARBA" id="ARBA00022989"/>
    </source>
</evidence>
<evidence type="ECO:0000256" key="16">
    <source>
        <dbReference type="ARBA" id="ARBA00047899"/>
    </source>
</evidence>
<dbReference type="Proteomes" id="UP000324705">
    <property type="component" value="Chromosome 3A"/>
</dbReference>
<dbReference type="Gene3D" id="3.30.200.20">
    <property type="entry name" value="Phosphorylase Kinase, domain 1"/>
    <property type="match status" value="1"/>
</dbReference>
<evidence type="ECO:0000256" key="13">
    <source>
        <dbReference type="ARBA" id="ARBA00023136"/>
    </source>
</evidence>
<dbReference type="PROSITE" id="PS00108">
    <property type="entry name" value="PROTEIN_KINASE_ST"/>
    <property type="match status" value="1"/>
</dbReference>
<reference evidence="21 22" key="1">
    <citation type="submission" date="2017-09" db="EMBL/GenBank/DDBJ databases">
        <authorList>
            <consortium name="International Durum Wheat Genome Sequencing Consortium (IDWGSC)"/>
            <person name="Milanesi L."/>
        </authorList>
    </citation>
    <scope>NUCLEOTIDE SEQUENCE [LARGE SCALE GENOMIC DNA]</scope>
    <source>
        <strain evidence="22">cv. Svevo</strain>
    </source>
</reference>
<evidence type="ECO:0000259" key="20">
    <source>
        <dbReference type="PROSITE" id="PS50011"/>
    </source>
</evidence>
<comment type="catalytic activity">
    <reaction evidence="16">
        <text>L-threonyl-[protein] + ATP = O-phospho-L-threonyl-[protein] + ADP + H(+)</text>
        <dbReference type="Rhea" id="RHEA:46608"/>
        <dbReference type="Rhea" id="RHEA-COMP:11060"/>
        <dbReference type="Rhea" id="RHEA-COMP:11605"/>
        <dbReference type="ChEBI" id="CHEBI:15378"/>
        <dbReference type="ChEBI" id="CHEBI:30013"/>
        <dbReference type="ChEBI" id="CHEBI:30616"/>
        <dbReference type="ChEBI" id="CHEBI:61977"/>
        <dbReference type="ChEBI" id="CHEBI:456216"/>
        <dbReference type="EC" id="2.7.11.1"/>
    </reaction>
</comment>
<keyword evidence="14" id="KW-0675">Receptor</keyword>
<dbReference type="GO" id="GO:0005524">
    <property type="term" value="F:ATP binding"/>
    <property type="evidence" value="ECO:0007669"/>
    <property type="project" value="UniProtKB-UniRule"/>
</dbReference>
<keyword evidence="6" id="KW-0808">Transferase</keyword>
<dbReference type="GO" id="GO:0030247">
    <property type="term" value="F:polysaccharide binding"/>
    <property type="evidence" value="ECO:0007669"/>
    <property type="project" value="InterPro"/>
</dbReference>
<dbReference type="PANTHER" id="PTHR46008">
    <property type="entry name" value="LEAF RUST 10 DISEASE-RESISTANCE LOCUS RECEPTOR-LIKE PROTEIN KINASE-LIKE 1.4"/>
    <property type="match status" value="1"/>
</dbReference>
<dbReference type="PROSITE" id="PS00107">
    <property type="entry name" value="PROTEIN_KINASE_ATP"/>
    <property type="match status" value="1"/>
</dbReference>
<name>A0A9R0R9P2_TRITD</name>
<evidence type="ECO:0000256" key="9">
    <source>
        <dbReference type="ARBA" id="ARBA00022741"/>
    </source>
</evidence>
<keyword evidence="15" id="KW-0325">Glycoprotein</keyword>
<dbReference type="EC" id="2.7.11.1" evidence="2"/>
<dbReference type="SUPFAM" id="SSF56112">
    <property type="entry name" value="Protein kinase-like (PK-like)"/>
    <property type="match status" value="1"/>
</dbReference>
<evidence type="ECO:0000256" key="3">
    <source>
        <dbReference type="ARBA" id="ARBA00022475"/>
    </source>
</evidence>
<dbReference type="InterPro" id="IPR017441">
    <property type="entry name" value="Protein_kinase_ATP_BS"/>
</dbReference>
<feature type="domain" description="Protein kinase" evidence="20">
    <location>
        <begin position="329"/>
        <end position="604"/>
    </location>
</feature>
<keyword evidence="12 19" id="KW-1133">Transmembrane helix</keyword>
<proteinExistence type="predicted"/>
<sequence length="670" mass="73963">MARALPPPPLGRRRLPDACRGGGCAPGKCGNLAVSIPFGVVHGSEENRCAHFGFQVHCKDDVPYLGYYEPEYGLQILDIFYSNGSLLVSDVHKLGDFDLSSDGSRCHVPTANTATKVGHPFSISPLNKNLVFYNCTKRPAPRTMRRAGLVDTVCRNNTFVRAGGWYNETGGINGSYALEGCTATAVPVLGASGEVNAGDYEELIRDGFLLTWQPPSANNGRRKMATGTILKIGECHSTLKLLVPSFLRFLFPVLHLFLWTVGAGLGGAVLMACLGCFVWYKRKKRKQAIASNEFVRSGSSMTSYSKDLELDCSPHIFTFEELEVATDGFSASRELGDGGFGTVYKGKLKDGRVVAVKRLYKNNYRRVEQFLNEVDILSRLLHQNLVILYGCTSRMSRDLLLVYEFIANGTVADHLHGSRSVERGLTWPLRLNIAIETAEALAYLHAVEIIHRDVKTTNILLDNSFHVKVADFGLSRLFPLEVTHVSTVPQGTPGYVDPVYRQCYKLTDKSDVYSFGVVLVELISSKPAVDMSRSHSEINLANMALNRIQNHEVVKLIHPELGYDTDPETKRTIDRVAEVAFQCLQLERDLRPSIKEVVEILTCIRDGDCRANSMKKKKASQKEDASLLKDGLQFSPDTVTHRFYSQSTNHSVASNASGLSITANAEKNAA</sequence>
<keyword evidence="8" id="KW-0732">Signal</keyword>
<evidence type="ECO:0000256" key="15">
    <source>
        <dbReference type="ARBA" id="ARBA00023180"/>
    </source>
</evidence>
<organism evidence="21 22">
    <name type="scientific">Triticum turgidum subsp. durum</name>
    <name type="common">Durum wheat</name>
    <name type="synonym">Triticum durum</name>
    <dbReference type="NCBI Taxonomy" id="4567"/>
    <lineage>
        <taxon>Eukaryota</taxon>
        <taxon>Viridiplantae</taxon>
        <taxon>Streptophyta</taxon>
        <taxon>Embryophyta</taxon>
        <taxon>Tracheophyta</taxon>
        <taxon>Spermatophyta</taxon>
        <taxon>Magnoliopsida</taxon>
        <taxon>Liliopsida</taxon>
        <taxon>Poales</taxon>
        <taxon>Poaceae</taxon>
        <taxon>BOP clade</taxon>
        <taxon>Pooideae</taxon>
        <taxon>Triticodae</taxon>
        <taxon>Triticeae</taxon>
        <taxon>Triticinae</taxon>
        <taxon>Triticum</taxon>
    </lineage>
</organism>
<comment type="subcellular location">
    <subcellularLocation>
        <location evidence="1">Cell membrane</location>
        <topology evidence="1">Single-pass type I membrane protein</topology>
    </subcellularLocation>
</comment>
<evidence type="ECO:0000256" key="17">
    <source>
        <dbReference type="ARBA" id="ARBA00048679"/>
    </source>
</evidence>
<evidence type="ECO:0000256" key="1">
    <source>
        <dbReference type="ARBA" id="ARBA00004251"/>
    </source>
</evidence>
<dbReference type="Gene3D" id="1.10.510.10">
    <property type="entry name" value="Transferase(Phosphotransferase) domain 1"/>
    <property type="match status" value="1"/>
</dbReference>
<dbReference type="Gramene" id="TRITD3Av1G011970.7">
    <property type="protein sequence ID" value="TRITD3Av1G011970.7"/>
    <property type="gene ID" value="TRITD3Av1G011970"/>
</dbReference>
<evidence type="ECO:0000256" key="18">
    <source>
        <dbReference type="PROSITE-ProRule" id="PRU10141"/>
    </source>
</evidence>
<evidence type="ECO:0000256" key="19">
    <source>
        <dbReference type="SAM" id="Phobius"/>
    </source>
</evidence>
<evidence type="ECO:0000256" key="10">
    <source>
        <dbReference type="ARBA" id="ARBA00022777"/>
    </source>
</evidence>
<dbReference type="Pfam" id="PF07714">
    <property type="entry name" value="PK_Tyr_Ser-Thr"/>
    <property type="match status" value="1"/>
</dbReference>
<protein>
    <recommendedName>
        <fullName evidence="2">non-specific serine/threonine protein kinase</fullName>
        <ecNumber evidence="2">2.7.11.1</ecNumber>
    </recommendedName>
</protein>
<evidence type="ECO:0000256" key="6">
    <source>
        <dbReference type="ARBA" id="ARBA00022679"/>
    </source>
</evidence>
<dbReference type="FunFam" id="3.30.200.20:FF:000214">
    <property type="entry name" value="WAK1-OsWAK receptor-like cytoplasmic kinase (OsWAK-RLCK)"/>
    <property type="match status" value="1"/>
</dbReference>
<keyword evidence="13 19" id="KW-0472">Membrane</keyword>
<evidence type="ECO:0000256" key="8">
    <source>
        <dbReference type="ARBA" id="ARBA00022729"/>
    </source>
</evidence>
<dbReference type="FunFam" id="1.10.510.10:FF:000161">
    <property type="entry name" value="Wall-associated receptor kinase-like 20"/>
    <property type="match status" value="1"/>
</dbReference>
<evidence type="ECO:0000313" key="21">
    <source>
        <dbReference type="EMBL" id="VAH56248.1"/>
    </source>
</evidence>
<dbReference type="InterPro" id="IPR011009">
    <property type="entry name" value="Kinase-like_dom_sf"/>
</dbReference>
<keyword evidence="22" id="KW-1185">Reference proteome</keyword>
<gene>
    <name evidence="21" type="ORF">TRITD_3Av1G011970</name>
</gene>
<keyword evidence="9 18" id="KW-0547">Nucleotide-binding</keyword>
<evidence type="ECO:0000256" key="7">
    <source>
        <dbReference type="ARBA" id="ARBA00022692"/>
    </source>
</evidence>
<comment type="catalytic activity">
    <reaction evidence="17">
        <text>L-seryl-[protein] + ATP = O-phospho-L-seryl-[protein] + ADP + H(+)</text>
        <dbReference type="Rhea" id="RHEA:17989"/>
        <dbReference type="Rhea" id="RHEA-COMP:9863"/>
        <dbReference type="Rhea" id="RHEA-COMP:11604"/>
        <dbReference type="ChEBI" id="CHEBI:15378"/>
        <dbReference type="ChEBI" id="CHEBI:29999"/>
        <dbReference type="ChEBI" id="CHEBI:30616"/>
        <dbReference type="ChEBI" id="CHEBI:83421"/>
        <dbReference type="ChEBI" id="CHEBI:456216"/>
        <dbReference type="EC" id="2.7.11.1"/>
    </reaction>
</comment>
<feature type="transmembrane region" description="Helical" evidence="19">
    <location>
        <begin position="256"/>
        <end position="280"/>
    </location>
</feature>
<keyword evidence="11 18" id="KW-0067">ATP-binding</keyword>
<dbReference type="InterPro" id="IPR008271">
    <property type="entry name" value="Ser/Thr_kinase_AS"/>
</dbReference>
<keyword evidence="7 19" id="KW-0812">Transmembrane</keyword>
<accession>A0A9R0R9P2</accession>
<dbReference type="GO" id="GO:0005886">
    <property type="term" value="C:plasma membrane"/>
    <property type="evidence" value="ECO:0007669"/>
    <property type="project" value="UniProtKB-SubCell"/>
</dbReference>
<evidence type="ECO:0000256" key="14">
    <source>
        <dbReference type="ARBA" id="ARBA00023170"/>
    </source>
</evidence>
<dbReference type="PANTHER" id="PTHR46008:SF2">
    <property type="entry name" value="LEAF RUST 10 DISEASE-RESISTANCE LOCUS RECEPTOR-LIKE PROTEIN KINASE-LIKE 1.4"/>
    <property type="match status" value="1"/>
</dbReference>
<dbReference type="Pfam" id="PF13947">
    <property type="entry name" value="GUB_WAK_bind"/>
    <property type="match status" value="1"/>
</dbReference>
<dbReference type="InterPro" id="IPR025287">
    <property type="entry name" value="WAK_GUB"/>
</dbReference>
<dbReference type="EMBL" id="LT934115">
    <property type="protein sequence ID" value="VAH56248.1"/>
    <property type="molecule type" value="Genomic_DNA"/>
</dbReference>
<dbReference type="PROSITE" id="PS50011">
    <property type="entry name" value="PROTEIN_KINASE_DOM"/>
    <property type="match status" value="1"/>
</dbReference>
<evidence type="ECO:0000313" key="22">
    <source>
        <dbReference type="Proteomes" id="UP000324705"/>
    </source>
</evidence>
<evidence type="ECO:0000256" key="5">
    <source>
        <dbReference type="ARBA" id="ARBA00022553"/>
    </source>
</evidence>
<evidence type="ECO:0000256" key="11">
    <source>
        <dbReference type="ARBA" id="ARBA00022840"/>
    </source>
</evidence>
<dbReference type="SMART" id="SM00220">
    <property type="entry name" value="S_TKc"/>
    <property type="match status" value="1"/>
</dbReference>